<accession>A0A061EU59</accession>
<protein>
    <recommendedName>
        <fullName evidence="3">Retrotransposon gag domain-containing protein</fullName>
    </recommendedName>
</protein>
<dbReference type="Gramene" id="EOY05824">
    <property type="protein sequence ID" value="EOY05824"/>
    <property type="gene ID" value="TCM_020725"/>
</dbReference>
<evidence type="ECO:0000313" key="1">
    <source>
        <dbReference type="EMBL" id="EOY05824.1"/>
    </source>
</evidence>
<dbReference type="eggNOG" id="KOG0017">
    <property type="taxonomic scope" value="Eukaryota"/>
</dbReference>
<name>A0A061EU59_THECC</name>
<dbReference type="EMBL" id="CM001882">
    <property type="protein sequence ID" value="EOY05824.1"/>
    <property type="molecule type" value="Genomic_DNA"/>
</dbReference>
<evidence type="ECO:0000313" key="2">
    <source>
        <dbReference type="Proteomes" id="UP000026915"/>
    </source>
</evidence>
<sequence>MALFFIQVAMSDKIFSRIMSCKIAKKAWTMLEEDYVGTTKTLQMHAQNLQREFELIKMKESQSIEDYIDQVSCLANQMRLLGDD</sequence>
<dbReference type="PANTHER" id="PTHR35317">
    <property type="entry name" value="OS04G0629600 PROTEIN"/>
    <property type="match status" value="1"/>
</dbReference>
<keyword evidence="2" id="KW-1185">Reference proteome</keyword>
<proteinExistence type="predicted"/>
<dbReference type="InParanoid" id="A0A061EU59"/>
<dbReference type="Pfam" id="PF14223">
    <property type="entry name" value="Retrotran_gag_2"/>
    <property type="match status" value="1"/>
</dbReference>
<dbReference type="PANTHER" id="PTHR35317:SF31">
    <property type="entry name" value="DUF4219 DOMAIN-CONTAINING PROTEIN"/>
    <property type="match status" value="1"/>
</dbReference>
<dbReference type="HOGENOM" id="CLU_2532013_0_0_1"/>
<organism evidence="1 2">
    <name type="scientific">Theobroma cacao</name>
    <name type="common">Cacao</name>
    <name type="synonym">Cocoa</name>
    <dbReference type="NCBI Taxonomy" id="3641"/>
    <lineage>
        <taxon>Eukaryota</taxon>
        <taxon>Viridiplantae</taxon>
        <taxon>Streptophyta</taxon>
        <taxon>Embryophyta</taxon>
        <taxon>Tracheophyta</taxon>
        <taxon>Spermatophyta</taxon>
        <taxon>Magnoliopsida</taxon>
        <taxon>eudicotyledons</taxon>
        <taxon>Gunneridae</taxon>
        <taxon>Pentapetalae</taxon>
        <taxon>rosids</taxon>
        <taxon>malvids</taxon>
        <taxon>Malvales</taxon>
        <taxon>Malvaceae</taxon>
        <taxon>Byttnerioideae</taxon>
        <taxon>Theobroma</taxon>
    </lineage>
</organism>
<gene>
    <name evidence="1" type="ORF">TCM_020725</name>
</gene>
<evidence type="ECO:0008006" key="3">
    <source>
        <dbReference type="Google" id="ProtNLM"/>
    </source>
</evidence>
<reference evidence="1 2" key="1">
    <citation type="journal article" date="2013" name="Genome Biol.">
        <title>The genome sequence of the most widely cultivated cacao type and its use to identify candidate genes regulating pod color.</title>
        <authorList>
            <person name="Motamayor J.C."/>
            <person name="Mockaitis K."/>
            <person name="Schmutz J."/>
            <person name="Haiminen N."/>
            <person name="Iii D.L."/>
            <person name="Cornejo O."/>
            <person name="Findley S.D."/>
            <person name="Zheng P."/>
            <person name="Utro F."/>
            <person name="Royaert S."/>
            <person name="Saski C."/>
            <person name="Jenkins J."/>
            <person name="Podicheti R."/>
            <person name="Zhao M."/>
            <person name="Scheffler B.E."/>
            <person name="Stack J.C."/>
            <person name="Feltus F.A."/>
            <person name="Mustiga G.M."/>
            <person name="Amores F."/>
            <person name="Phillips W."/>
            <person name="Marelli J.P."/>
            <person name="May G.D."/>
            <person name="Shapiro H."/>
            <person name="Ma J."/>
            <person name="Bustamante C.D."/>
            <person name="Schnell R.J."/>
            <person name="Main D."/>
            <person name="Gilbert D."/>
            <person name="Parida L."/>
            <person name="Kuhn D.N."/>
        </authorList>
    </citation>
    <scope>NUCLEOTIDE SEQUENCE [LARGE SCALE GENOMIC DNA]</scope>
    <source>
        <strain evidence="2">cv. Matina 1-6</strain>
    </source>
</reference>
<dbReference type="AlphaFoldDB" id="A0A061EU59"/>
<dbReference type="OMA" id="AMDETIF"/>
<dbReference type="Proteomes" id="UP000026915">
    <property type="component" value="Chromosome 4"/>
</dbReference>